<dbReference type="EMBL" id="JANPWB010000008">
    <property type="protein sequence ID" value="KAJ1160459.1"/>
    <property type="molecule type" value="Genomic_DNA"/>
</dbReference>
<feature type="compositionally biased region" description="Basic and acidic residues" evidence="1">
    <location>
        <begin position="22"/>
        <end position="39"/>
    </location>
</feature>
<keyword evidence="3" id="KW-1185">Reference proteome</keyword>
<evidence type="ECO:0000256" key="1">
    <source>
        <dbReference type="SAM" id="MobiDB-lite"/>
    </source>
</evidence>
<evidence type="ECO:0000313" key="2">
    <source>
        <dbReference type="EMBL" id="KAJ1160459.1"/>
    </source>
</evidence>
<organism evidence="2 3">
    <name type="scientific">Pleurodeles waltl</name>
    <name type="common">Iberian ribbed newt</name>
    <dbReference type="NCBI Taxonomy" id="8319"/>
    <lineage>
        <taxon>Eukaryota</taxon>
        <taxon>Metazoa</taxon>
        <taxon>Chordata</taxon>
        <taxon>Craniata</taxon>
        <taxon>Vertebrata</taxon>
        <taxon>Euteleostomi</taxon>
        <taxon>Amphibia</taxon>
        <taxon>Batrachia</taxon>
        <taxon>Caudata</taxon>
        <taxon>Salamandroidea</taxon>
        <taxon>Salamandridae</taxon>
        <taxon>Pleurodelinae</taxon>
        <taxon>Pleurodeles</taxon>
    </lineage>
</organism>
<feature type="region of interest" description="Disordered" evidence="1">
    <location>
        <begin position="1"/>
        <end position="39"/>
    </location>
</feature>
<reference evidence="2" key="1">
    <citation type="journal article" date="2022" name="bioRxiv">
        <title>Sequencing and chromosome-scale assembly of the giantPleurodeles waltlgenome.</title>
        <authorList>
            <person name="Brown T."/>
            <person name="Elewa A."/>
            <person name="Iarovenko S."/>
            <person name="Subramanian E."/>
            <person name="Araus A.J."/>
            <person name="Petzold A."/>
            <person name="Susuki M."/>
            <person name="Suzuki K.-i.T."/>
            <person name="Hayashi T."/>
            <person name="Toyoda A."/>
            <person name="Oliveira C."/>
            <person name="Osipova E."/>
            <person name="Leigh N.D."/>
            <person name="Simon A."/>
            <person name="Yun M.H."/>
        </authorList>
    </citation>
    <scope>NUCLEOTIDE SEQUENCE</scope>
    <source>
        <strain evidence="2">20211129_DDA</strain>
        <tissue evidence="2">Liver</tissue>
    </source>
</reference>
<dbReference type="Proteomes" id="UP001066276">
    <property type="component" value="Chromosome 4_2"/>
</dbReference>
<protein>
    <submittedName>
        <fullName evidence="2">Uncharacterized protein</fullName>
    </submittedName>
</protein>
<sequence length="92" mass="10256">MQYGLIDKDDPVYGKEYPNDDLFSRPDESPQSPSRKDPKDLVVTVMAHLPAAQRQGEEIEACGVGRSALTRIRTIQQTGLALLNKRNTVEES</sequence>
<gene>
    <name evidence="2" type="ORF">NDU88_000961</name>
</gene>
<name>A0AAV7SA75_PLEWA</name>
<dbReference type="AlphaFoldDB" id="A0AAV7SA75"/>
<proteinExistence type="predicted"/>
<comment type="caution">
    <text evidence="2">The sequence shown here is derived from an EMBL/GenBank/DDBJ whole genome shotgun (WGS) entry which is preliminary data.</text>
</comment>
<accession>A0AAV7SA75</accession>
<evidence type="ECO:0000313" key="3">
    <source>
        <dbReference type="Proteomes" id="UP001066276"/>
    </source>
</evidence>
<feature type="compositionally biased region" description="Basic and acidic residues" evidence="1">
    <location>
        <begin position="1"/>
        <end position="13"/>
    </location>
</feature>